<keyword evidence="1" id="KW-0812">Transmembrane</keyword>
<reference evidence="2 3" key="1">
    <citation type="journal article" date="2013" name="Genome Announc.">
        <title>Draft Genome Sequence of Cesiribacter andamanensis Strain AMV16T, Isolated from a Soil Sample from a Mud Volcano in the Andaman Islands, India.</title>
        <authorList>
            <person name="Shivaji S."/>
            <person name="Ara S."/>
            <person name="Begum Z."/>
            <person name="Srinivas T.N."/>
            <person name="Singh A."/>
            <person name="Kumar Pinnaka A."/>
        </authorList>
    </citation>
    <scope>NUCLEOTIDE SEQUENCE [LARGE SCALE GENOMIC DNA]</scope>
    <source>
        <strain evidence="2 3">AMV16</strain>
    </source>
</reference>
<accession>M7N8F7</accession>
<proteinExistence type="predicted"/>
<gene>
    <name evidence="2" type="ORF">ADICEAN_01314</name>
</gene>
<evidence type="ECO:0000313" key="3">
    <source>
        <dbReference type="Proteomes" id="UP000011910"/>
    </source>
</evidence>
<evidence type="ECO:0008006" key="4">
    <source>
        <dbReference type="Google" id="ProtNLM"/>
    </source>
</evidence>
<evidence type="ECO:0000256" key="1">
    <source>
        <dbReference type="SAM" id="Phobius"/>
    </source>
</evidence>
<feature type="transmembrane region" description="Helical" evidence="1">
    <location>
        <begin position="6"/>
        <end position="28"/>
    </location>
</feature>
<evidence type="ECO:0000313" key="2">
    <source>
        <dbReference type="EMBL" id="EMR03547.1"/>
    </source>
</evidence>
<keyword evidence="1" id="KW-0472">Membrane</keyword>
<keyword evidence="1" id="KW-1133">Transmembrane helix</keyword>
<dbReference type="PATRIC" id="fig|1279009.4.peg.1329"/>
<comment type="caution">
    <text evidence="2">The sequence shown here is derived from an EMBL/GenBank/DDBJ whole genome shotgun (WGS) entry which is preliminary data.</text>
</comment>
<organism evidence="2 3">
    <name type="scientific">Cesiribacter andamanensis AMV16</name>
    <dbReference type="NCBI Taxonomy" id="1279009"/>
    <lineage>
        <taxon>Bacteria</taxon>
        <taxon>Pseudomonadati</taxon>
        <taxon>Bacteroidota</taxon>
        <taxon>Cytophagia</taxon>
        <taxon>Cytophagales</taxon>
        <taxon>Cesiribacteraceae</taxon>
        <taxon>Cesiribacter</taxon>
    </lineage>
</organism>
<name>M7N8F7_9BACT</name>
<dbReference type="Proteomes" id="UP000011910">
    <property type="component" value="Unassembled WGS sequence"/>
</dbReference>
<dbReference type="AlphaFoldDB" id="M7N8F7"/>
<keyword evidence="3" id="KW-1185">Reference proteome</keyword>
<dbReference type="OrthoDB" id="1466667at2"/>
<dbReference type="eggNOG" id="COG1589">
    <property type="taxonomic scope" value="Bacteria"/>
</dbReference>
<protein>
    <recommendedName>
        <fullName evidence="4">Cell division protein FtsQ</fullName>
    </recommendedName>
</protein>
<sequence length="253" mass="28972">MDKKKILRILPWGFVIGILLFSISWVSLRSDQRSVRKVVVTIDNQINNYFLDEGDVLRLLSDGGEQKIVGAAVENLSLKVLENRLKNHKFVRNTEVSTDFQGNLFVRLTQNKPIARILRPDAPGAYISNEGQVLPLSDKYTARVVVVSGEYNRQLWLNNLNETPYGQQLLALLLFIDNDPFWKAQIAEVNIDRTGDIRLYPQVTRQVVEFGKADDIEAKFEKLKIFYTRILPAEGWGSYERVSLKFGNQIVCE</sequence>
<dbReference type="STRING" id="1279009.ADICEAN_01314"/>
<dbReference type="EMBL" id="AODQ01000023">
    <property type="protein sequence ID" value="EMR03547.1"/>
    <property type="molecule type" value="Genomic_DNA"/>
</dbReference>
<dbReference type="RefSeq" id="WP_009194714.1">
    <property type="nucleotide sequence ID" value="NZ_AODQ01000023.1"/>
</dbReference>